<dbReference type="AlphaFoldDB" id="A0A8J3D8J1"/>
<name>A0A8J3D8J1_9BACT</name>
<keyword evidence="3" id="KW-1185">Reference proteome</keyword>
<evidence type="ECO:0000256" key="1">
    <source>
        <dbReference type="SAM" id="SignalP"/>
    </source>
</evidence>
<evidence type="ECO:0000313" key="2">
    <source>
        <dbReference type="EMBL" id="GHB65551.1"/>
    </source>
</evidence>
<protein>
    <recommendedName>
        <fullName evidence="4">Peptidase M28</fullName>
    </recommendedName>
</protein>
<organism evidence="2 3">
    <name type="scientific">Persicitalea jodogahamensis</name>
    <dbReference type="NCBI Taxonomy" id="402147"/>
    <lineage>
        <taxon>Bacteria</taxon>
        <taxon>Pseudomonadati</taxon>
        <taxon>Bacteroidota</taxon>
        <taxon>Cytophagia</taxon>
        <taxon>Cytophagales</taxon>
        <taxon>Spirosomataceae</taxon>
        <taxon>Persicitalea</taxon>
    </lineage>
</organism>
<feature type="signal peptide" evidence="1">
    <location>
        <begin position="1"/>
        <end position="21"/>
    </location>
</feature>
<reference evidence="2 3" key="1">
    <citation type="journal article" date="2014" name="Int. J. Syst. Evol. Microbiol.">
        <title>Complete genome sequence of Corynebacterium casei LMG S-19264T (=DSM 44701T), isolated from a smear-ripened cheese.</title>
        <authorList>
            <consortium name="US DOE Joint Genome Institute (JGI-PGF)"/>
            <person name="Walter F."/>
            <person name="Albersmeier A."/>
            <person name="Kalinowski J."/>
            <person name="Ruckert C."/>
        </authorList>
    </citation>
    <scope>NUCLEOTIDE SEQUENCE [LARGE SCALE GENOMIC DNA]</scope>
    <source>
        <strain evidence="2 3">KCTC 12866</strain>
    </source>
</reference>
<evidence type="ECO:0000313" key="3">
    <source>
        <dbReference type="Proteomes" id="UP000598271"/>
    </source>
</evidence>
<comment type="caution">
    <text evidence="2">The sequence shown here is derived from an EMBL/GenBank/DDBJ whole genome shotgun (WGS) entry which is preliminary data.</text>
</comment>
<proteinExistence type="predicted"/>
<keyword evidence="1" id="KW-0732">Signal</keyword>
<evidence type="ECO:0008006" key="4">
    <source>
        <dbReference type="Google" id="ProtNLM"/>
    </source>
</evidence>
<feature type="chain" id="PRO_5035250661" description="Peptidase M28" evidence="1">
    <location>
        <begin position="22"/>
        <end position="73"/>
    </location>
</feature>
<dbReference type="Proteomes" id="UP000598271">
    <property type="component" value="Unassembled WGS sequence"/>
</dbReference>
<dbReference type="EMBL" id="BMXF01000001">
    <property type="protein sequence ID" value="GHB65551.1"/>
    <property type="molecule type" value="Genomic_DNA"/>
</dbReference>
<sequence>MMKPYLLILLILTGTLPTAQAQTPYQTDSIFIKKIFDEALANGKSYEWLRVLTTQIGGRLSGSEGAAKAVTYT</sequence>
<gene>
    <name evidence="2" type="ORF">GCM10007390_19580</name>
</gene>
<accession>A0A8J3D8J1</accession>